<sequence>MFVPDLLHEFELGVWKAIFIHLIRILHTLGPDSVTSLNERYCTTPTFGQDTIRLLPASHNQVVLDLLFVLSTWHALAKLRLHTDLMLQLLQEATTDIGALLHKFSDTANSSTDIGDESSKGVVKLCTFNMNTYKMHTIGDYVEKICNLGTSESYSMQVVRS</sequence>
<organism evidence="1 2">
    <name type="scientific">Pleurotus eryngii</name>
    <name type="common">Boletus of the steppes</name>
    <dbReference type="NCBI Taxonomy" id="5323"/>
    <lineage>
        <taxon>Eukaryota</taxon>
        <taxon>Fungi</taxon>
        <taxon>Dikarya</taxon>
        <taxon>Basidiomycota</taxon>
        <taxon>Agaricomycotina</taxon>
        <taxon>Agaricomycetes</taxon>
        <taxon>Agaricomycetidae</taxon>
        <taxon>Agaricales</taxon>
        <taxon>Pleurotineae</taxon>
        <taxon>Pleurotaceae</taxon>
        <taxon>Pleurotus</taxon>
    </lineage>
</organism>
<dbReference type="OrthoDB" id="3269417at2759"/>
<reference evidence="1" key="1">
    <citation type="submission" date="2020-11" db="EMBL/GenBank/DDBJ databases">
        <authorList>
            <consortium name="DOE Joint Genome Institute"/>
            <person name="Ahrendt S."/>
            <person name="Riley R."/>
            <person name="Andreopoulos W."/>
            <person name="Labutti K."/>
            <person name="Pangilinan J."/>
            <person name="Ruiz-Duenas F.J."/>
            <person name="Barrasa J.M."/>
            <person name="Sanchez-Garcia M."/>
            <person name="Camarero S."/>
            <person name="Miyauchi S."/>
            <person name="Serrano A."/>
            <person name="Linde D."/>
            <person name="Babiker R."/>
            <person name="Drula E."/>
            <person name="Ayuso-Fernandez I."/>
            <person name="Pacheco R."/>
            <person name="Padilla G."/>
            <person name="Ferreira P."/>
            <person name="Barriuso J."/>
            <person name="Kellner H."/>
            <person name="Castanera R."/>
            <person name="Alfaro M."/>
            <person name="Ramirez L."/>
            <person name="Pisabarro A.G."/>
            <person name="Kuo A."/>
            <person name="Tritt A."/>
            <person name="Lipzen A."/>
            <person name="He G."/>
            <person name="Yan M."/>
            <person name="Ng V."/>
            <person name="Cullen D."/>
            <person name="Martin F."/>
            <person name="Rosso M.-N."/>
            <person name="Henrissat B."/>
            <person name="Hibbett D."/>
            <person name="Martinez A.T."/>
            <person name="Grigoriev I.V."/>
        </authorList>
    </citation>
    <scope>NUCLEOTIDE SEQUENCE</scope>
    <source>
        <strain evidence="1">ATCC 90797</strain>
    </source>
</reference>
<keyword evidence="2" id="KW-1185">Reference proteome</keyword>
<dbReference type="AlphaFoldDB" id="A0A9P5ZMP9"/>
<protein>
    <submittedName>
        <fullName evidence="1">Uncharacterized protein</fullName>
    </submittedName>
</protein>
<proteinExistence type="predicted"/>
<evidence type="ECO:0000313" key="1">
    <source>
        <dbReference type="EMBL" id="KAF9491142.1"/>
    </source>
</evidence>
<evidence type="ECO:0000313" key="2">
    <source>
        <dbReference type="Proteomes" id="UP000807025"/>
    </source>
</evidence>
<gene>
    <name evidence="1" type="ORF">BDN71DRAFT_1484211</name>
</gene>
<comment type="caution">
    <text evidence="1">The sequence shown here is derived from an EMBL/GenBank/DDBJ whole genome shotgun (WGS) entry which is preliminary data.</text>
</comment>
<dbReference type="Proteomes" id="UP000807025">
    <property type="component" value="Unassembled WGS sequence"/>
</dbReference>
<accession>A0A9P5ZMP9</accession>
<dbReference type="EMBL" id="MU154625">
    <property type="protein sequence ID" value="KAF9491142.1"/>
    <property type="molecule type" value="Genomic_DNA"/>
</dbReference>
<name>A0A9P5ZMP9_PLEER</name>